<proteinExistence type="predicted"/>
<dbReference type="EMBL" id="BLAG01000004">
    <property type="protein sequence ID" value="GES27953.1"/>
    <property type="molecule type" value="Genomic_DNA"/>
</dbReference>
<dbReference type="RefSeq" id="WP_170314248.1">
    <property type="nucleotide sequence ID" value="NZ_BLAG01000004.1"/>
</dbReference>
<organism evidence="2 3">
    <name type="scientific">Streptomyces angustmyceticus</name>
    <dbReference type="NCBI Taxonomy" id="285578"/>
    <lineage>
        <taxon>Bacteria</taxon>
        <taxon>Bacillati</taxon>
        <taxon>Actinomycetota</taxon>
        <taxon>Actinomycetes</taxon>
        <taxon>Kitasatosporales</taxon>
        <taxon>Streptomycetaceae</taxon>
        <taxon>Streptomyces</taxon>
    </lineage>
</organism>
<dbReference type="GeneID" id="96749652"/>
<evidence type="ECO:0000313" key="3">
    <source>
        <dbReference type="Proteomes" id="UP000325598"/>
    </source>
</evidence>
<keyword evidence="3" id="KW-1185">Reference proteome</keyword>
<accession>A0A5J4L1F5</accession>
<evidence type="ECO:0000256" key="1">
    <source>
        <dbReference type="SAM" id="MobiDB-lite"/>
    </source>
</evidence>
<dbReference type="AlphaFoldDB" id="A0A5J4L1F5"/>
<protein>
    <submittedName>
        <fullName evidence="2">Uncharacterized protein</fullName>
    </submittedName>
</protein>
<feature type="region of interest" description="Disordered" evidence="1">
    <location>
        <begin position="1"/>
        <end position="48"/>
    </location>
</feature>
<feature type="compositionally biased region" description="Low complexity" evidence="1">
    <location>
        <begin position="20"/>
        <end position="30"/>
    </location>
</feature>
<dbReference type="Proteomes" id="UP000325598">
    <property type="component" value="Unassembled WGS sequence"/>
</dbReference>
<name>A0A5J4L1F5_9ACTN</name>
<feature type="compositionally biased region" description="Pro residues" evidence="1">
    <location>
        <begin position="1"/>
        <end position="10"/>
    </location>
</feature>
<evidence type="ECO:0000313" key="2">
    <source>
        <dbReference type="EMBL" id="GES27953.1"/>
    </source>
</evidence>
<sequence>MPDQPAPVPIQPRVDESAGDLDTLADLGLVDPPPEPSPEPPPPPGADT</sequence>
<gene>
    <name evidence="2" type="ORF">San01_04400</name>
</gene>
<reference evidence="2 3" key="1">
    <citation type="submission" date="2019-10" db="EMBL/GenBank/DDBJ databases">
        <title>Whole genome shotgun sequence of Streptomyces angustmyceticus NBRC 3934.</title>
        <authorList>
            <person name="Hosoyama A."/>
            <person name="Ichikawa N."/>
            <person name="Kimura A."/>
            <person name="Kitahashi Y."/>
            <person name="Komaki H."/>
            <person name="Uohara A."/>
        </authorList>
    </citation>
    <scope>NUCLEOTIDE SEQUENCE [LARGE SCALE GENOMIC DNA]</scope>
    <source>
        <strain evidence="2 3">NBRC 3934</strain>
    </source>
</reference>
<comment type="caution">
    <text evidence="2">The sequence shown here is derived from an EMBL/GenBank/DDBJ whole genome shotgun (WGS) entry which is preliminary data.</text>
</comment>
<feature type="compositionally biased region" description="Pro residues" evidence="1">
    <location>
        <begin position="31"/>
        <end position="48"/>
    </location>
</feature>